<dbReference type="SUPFAM" id="SSF53474">
    <property type="entry name" value="alpha/beta-Hydrolases"/>
    <property type="match status" value="1"/>
</dbReference>
<comment type="caution">
    <text evidence="2">The sequence shown here is derived from an EMBL/GenBank/DDBJ whole genome shotgun (WGS) entry which is preliminary data.</text>
</comment>
<dbReference type="InterPro" id="IPR024499">
    <property type="entry name" value="Mbeg1-like"/>
</dbReference>
<proteinExistence type="predicted"/>
<dbReference type="Proteomes" id="UP001168435">
    <property type="component" value="Unassembled WGS sequence"/>
</dbReference>
<dbReference type="RefSeq" id="WP_239459252.1">
    <property type="nucleotide sequence ID" value="NZ_JAUEIQ010000008.1"/>
</dbReference>
<evidence type="ECO:0000313" key="2">
    <source>
        <dbReference type="EMBL" id="MDN0064438.1"/>
    </source>
</evidence>
<feature type="region of interest" description="Disordered" evidence="1">
    <location>
        <begin position="1"/>
        <end position="74"/>
    </location>
</feature>
<dbReference type="EMBL" id="JAUEIQ010000008">
    <property type="protein sequence ID" value="MDN0064438.1"/>
    <property type="molecule type" value="Genomic_DNA"/>
</dbReference>
<keyword evidence="3" id="KW-1185">Reference proteome</keyword>
<organism evidence="2 3">
    <name type="scientific">Collinsella ihumii</name>
    <dbReference type="NCBI Taxonomy" id="1720204"/>
    <lineage>
        <taxon>Bacteria</taxon>
        <taxon>Bacillati</taxon>
        <taxon>Actinomycetota</taxon>
        <taxon>Coriobacteriia</taxon>
        <taxon>Coriobacteriales</taxon>
        <taxon>Coriobacteriaceae</taxon>
        <taxon>Collinsella</taxon>
    </lineage>
</organism>
<sequence length="447" mass="49399">MMHAGKDARRVVSLTKPTGAGLPDGAAMPTDEKAGSGVLGTLAEKIPLSRPSLSPRHTEDDTSAQPTPSSKRADNFLTYAQSARDPFSRRPLNALDSLVFSWLSYFRLSSQLRCARMPEGIGLHELLRAEDFSSMFGTSWDPESSRELLFAVCASPRFRDTRLCHFAYKTERATSEQFAAMTFMLPDGSAYLAFRGTDSTLVGWREDFNMASQLPVPSQCEAQRYLERVAPQLTGPIYLGGHSKGGNLATYAAASAPEDIQRRIVRVFSHDGPGFDDSFLEGEGYARIRDRVEKNVPKSSIIGLIMDERHEFTVVESGGISVLQHNPFLWEVESCEFKQADGLSASSRYFGSTLAAWMRRFTPEERGEFIATLFQVLSVTGATRFADIRENWRTSLPAMKEAVSSLAPEQRAFVTDVFKALARVATIDRMSDVASGLVDSLRASDEQ</sequence>
<reference evidence="2" key="1">
    <citation type="submission" date="2023-06" db="EMBL/GenBank/DDBJ databases">
        <authorList>
            <person name="Zeman M."/>
            <person name="Kubasova T."/>
            <person name="Jahodarova E."/>
            <person name="Nykrynova M."/>
            <person name="Rychlik I."/>
        </authorList>
    </citation>
    <scope>NUCLEOTIDE SEQUENCE</scope>
    <source>
        <strain evidence="2">176_SSukc20</strain>
    </source>
</reference>
<dbReference type="InterPro" id="IPR029058">
    <property type="entry name" value="AB_hydrolase_fold"/>
</dbReference>
<accession>A0ABT7XGI9</accession>
<feature type="compositionally biased region" description="Basic and acidic residues" evidence="1">
    <location>
        <begin position="1"/>
        <end position="10"/>
    </location>
</feature>
<dbReference type="Pfam" id="PF11187">
    <property type="entry name" value="Mbeg1-like"/>
    <property type="match status" value="1"/>
</dbReference>
<evidence type="ECO:0000313" key="3">
    <source>
        <dbReference type="Proteomes" id="UP001168435"/>
    </source>
</evidence>
<name>A0ABT7XGI9_9ACTN</name>
<protein>
    <submittedName>
        <fullName evidence="2">DUF2974 domain-containing protein</fullName>
    </submittedName>
</protein>
<gene>
    <name evidence="2" type="ORF">QVN30_08980</name>
</gene>
<evidence type="ECO:0000256" key="1">
    <source>
        <dbReference type="SAM" id="MobiDB-lite"/>
    </source>
</evidence>
<reference evidence="2" key="2">
    <citation type="submission" date="2024-05" db="EMBL/GenBank/DDBJ databases">
        <title>Identification and characterization of horizontal gene transfer across gut microbiota members of farm animals based on homology search.</title>
        <authorList>
            <person name="Schwarzerova J."/>
            <person name="Nykrynova M."/>
            <person name="Jureckova K."/>
            <person name="Cejkova D."/>
            <person name="Rychlik I."/>
        </authorList>
    </citation>
    <scope>NUCLEOTIDE SEQUENCE</scope>
    <source>
        <strain evidence="2">176_SSukc20</strain>
    </source>
</reference>
<dbReference type="Gene3D" id="3.40.50.1820">
    <property type="entry name" value="alpha/beta hydrolase"/>
    <property type="match status" value="1"/>
</dbReference>